<feature type="transmembrane region" description="Helical" evidence="1">
    <location>
        <begin position="195"/>
        <end position="214"/>
    </location>
</feature>
<reference evidence="2" key="1">
    <citation type="journal article" date="2014" name="Genome Announc.">
        <title>Draft Genome Sequence of Clostridium straminisolvens Strain JCM 21531T, Isolated from a Cellulose-Degrading Bacterial Community.</title>
        <authorList>
            <person name="Yuki M."/>
            <person name="Oshima K."/>
            <person name="Suda W."/>
            <person name="Sakamoto M."/>
            <person name="Kitamura K."/>
            <person name="Iida T."/>
            <person name="Hattori M."/>
            <person name="Ohkuma M."/>
        </authorList>
    </citation>
    <scope>NUCLEOTIDE SEQUENCE [LARGE SCALE GENOMIC DNA]</scope>
    <source>
        <strain evidence="2">JCM 21531</strain>
    </source>
</reference>
<dbReference type="GO" id="GO:0005886">
    <property type="term" value="C:plasma membrane"/>
    <property type="evidence" value="ECO:0007669"/>
    <property type="project" value="UniProtKB-SubCell"/>
</dbReference>
<sequence length="269" mass="30176">MNVFRLELKNTSKSTLKWTIALCSIAFMLLAFFPSMQTESMKELAGAKMEGIDPALLEALGLSELMDFTVITNYFGYALQYITLAIMVFVTQMAVNSLVKEETEGTIEFLYSKPISRSEIFIQKVLANILLFLFLLVALSIITVVGYLSFSEYNFTESIKEVGILYSSIFYVGLIFISLGTLLSSLLRSSKGSSGVVIAIVFGTFILGIMSVIVKELSFLSYFSPMDWVKTQKLMTEGISREEWLIGVLTIIICSLASYKIYKKRDMHL</sequence>
<dbReference type="RefSeq" id="WP_038287750.1">
    <property type="nucleotide sequence ID" value="NZ_BAVR01000011.1"/>
</dbReference>
<keyword evidence="1" id="KW-0472">Membrane</keyword>
<dbReference type="STRING" id="1294263.JCM21531_1276"/>
<feature type="transmembrane region" description="Helical" evidence="1">
    <location>
        <begin position="125"/>
        <end position="150"/>
    </location>
</feature>
<evidence type="ECO:0000313" key="2">
    <source>
        <dbReference type="EMBL" id="GAE87872.1"/>
    </source>
</evidence>
<keyword evidence="1" id="KW-1133">Transmembrane helix</keyword>
<dbReference type="PANTHER" id="PTHR43471:SF12">
    <property type="entry name" value="HYPOTHETICAL MEMBRANE PROTEIN, CONSERVED"/>
    <property type="match status" value="1"/>
</dbReference>
<gene>
    <name evidence="2" type="ORF">JCM21531_1276</name>
</gene>
<accession>W4V3Z7</accession>
<evidence type="ECO:0000256" key="1">
    <source>
        <dbReference type="SAM" id="Phobius"/>
    </source>
</evidence>
<feature type="transmembrane region" description="Helical" evidence="1">
    <location>
        <begin position="15"/>
        <end position="33"/>
    </location>
</feature>
<proteinExistence type="predicted"/>
<dbReference type="OrthoDB" id="9800309at2"/>
<feature type="transmembrane region" description="Helical" evidence="1">
    <location>
        <begin position="74"/>
        <end position="95"/>
    </location>
</feature>
<organism evidence="2 3">
    <name type="scientific">Acetivibrio straminisolvens JCM 21531</name>
    <dbReference type="NCBI Taxonomy" id="1294263"/>
    <lineage>
        <taxon>Bacteria</taxon>
        <taxon>Bacillati</taxon>
        <taxon>Bacillota</taxon>
        <taxon>Clostridia</taxon>
        <taxon>Eubacteriales</taxon>
        <taxon>Oscillospiraceae</taxon>
        <taxon>Acetivibrio</taxon>
    </lineage>
</organism>
<dbReference type="GO" id="GO:0140359">
    <property type="term" value="F:ABC-type transporter activity"/>
    <property type="evidence" value="ECO:0007669"/>
    <property type="project" value="InterPro"/>
</dbReference>
<dbReference type="Proteomes" id="UP000019109">
    <property type="component" value="Unassembled WGS sequence"/>
</dbReference>
<feature type="transmembrane region" description="Helical" evidence="1">
    <location>
        <begin position="244"/>
        <end position="262"/>
    </location>
</feature>
<keyword evidence="1" id="KW-0812">Transmembrane</keyword>
<feature type="transmembrane region" description="Helical" evidence="1">
    <location>
        <begin position="162"/>
        <end position="183"/>
    </location>
</feature>
<keyword evidence="3" id="KW-1185">Reference proteome</keyword>
<dbReference type="EMBL" id="BAVR01000011">
    <property type="protein sequence ID" value="GAE87872.1"/>
    <property type="molecule type" value="Genomic_DNA"/>
</dbReference>
<name>W4V3Z7_9FIRM</name>
<comment type="caution">
    <text evidence="2">The sequence shown here is derived from an EMBL/GenBank/DDBJ whole genome shotgun (WGS) entry which is preliminary data.</text>
</comment>
<evidence type="ECO:0000313" key="3">
    <source>
        <dbReference type="Proteomes" id="UP000019109"/>
    </source>
</evidence>
<dbReference type="Pfam" id="PF12679">
    <property type="entry name" value="ABC2_membrane_2"/>
    <property type="match status" value="1"/>
</dbReference>
<protein>
    <submittedName>
        <fullName evidence="2">ABC transporter</fullName>
    </submittedName>
</protein>
<dbReference type="AlphaFoldDB" id="W4V3Z7"/>
<dbReference type="PANTHER" id="PTHR43471">
    <property type="entry name" value="ABC TRANSPORTER PERMEASE"/>
    <property type="match status" value="1"/>
</dbReference>